<name>A0A853FAB3_9GAMM</name>
<sequence length="63" mass="7020">MHDYYLGIDPGVSGAVALVSGGEAKFLNFKNSTEKDTADYLRDHVNDVNFCFIEKVHSMPKQV</sequence>
<dbReference type="Proteomes" id="UP000568751">
    <property type="component" value="Unassembled WGS sequence"/>
</dbReference>
<dbReference type="EMBL" id="JACCHT010000003">
    <property type="protein sequence ID" value="NYT28565.1"/>
    <property type="molecule type" value="Genomic_DNA"/>
</dbReference>
<evidence type="ECO:0000313" key="2">
    <source>
        <dbReference type="Proteomes" id="UP000568751"/>
    </source>
</evidence>
<comment type="caution">
    <text evidence="1">The sequence shown here is derived from an EMBL/GenBank/DDBJ whole genome shotgun (WGS) entry which is preliminary data.</text>
</comment>
<gene>
    <name evidence="1" type="ORF">H0A76_12325</name>
</gene>
<evidence type="ECO:0000313" key="1">
    <source>
        <dbReference type="EMBL" id="NYT28565.1"/>
    </source>
</evidence>
<dbReference type="AlphaFoldDB" id="A0A853FAB3"/>
<accession>A0A853FAB3</accession>
<reference evidence="1 2" key="1">
    <citation type="submission" date="2020-05" db="EMBL/GenBank/DDBJ databases">
        <title>Horizontal transmission and recombination maintain forever young bacterial symbiont genomes.</title>
        <authorList>
            <person name="Russell S.L."/>
            <person name="Pepper-Tunick E."/>
            <person name="Svedberg J."/>
            <person name="Byrne A."/>
            <person name="Ruelas Castillo J."/>
            <person name="Vollmers C."/>
            <person name="Beinart R.A."/>
            <person name="Corbett-Detig R."/>
        </authorList>
    </citation>
    <scope>NUCLEOTIDE SEQUENCE [LARGE SCALE GENOMIC DNA]</scope>
    <source>
        <strain evidence="1">455</strain>
    </source>
</reference>
<proteinExistence type="predicted"/>
<protein>
    <submittedName>
        <fullName evidence="1">Uncharacterized protein</fullName>
    </submittedName>
</protein>
<organism evidence="1 2">
    <name type="scientific">Candidatus Thiodubiliella endoseptemdiera</name>
    <dbReference type="NCBI Taxonomy" id="2738886"/>
    <lineage>
        <taxon>Bacteria</taxon>
        <taxon>Pseudomonadati</taxon>
        <taxon>Pseudomonadota</taxon>
        <taxon>Gammaproteobacteria</taxon>
        <taxon>Candidatus Pseudothioglobaceae</taxon>
        <taxon>Candidatus Thiodubiliella</taxon>
    </lineage>
</organism>